<dbReference type="AlphaFoldDB" id="G4TFI2"/>
<keyword evidence="2" id="KW-1185">Reference proteome</keyword>
<evidence type="ECO:0000313" key="2">
    <source>
        <dbReference type="Proteomes" id="UP000007148"/>
    </source>
</evidence>
<dbReference type="HOGENOM" id="CLU_015287_1_0_1"/>
<protein>
    <recommendedName>
        <fullName evidence="3">F-box domain-containing protein</fullName>
    </recommendedName>
</protein>
<evidence type="ECO:0000313" key="1">
    <source>
        <dbReference type="EMBL" id="CCA70063.1"/>
    </source>
</evidence>
<dbReference type="OrthoDB" id="3141986at2759"/>
<dbReference type="InterPro" id="IPR036047">
    <property type="entry name" value="F-box-like_dom_sf"/>
</dbReference>
<name>G4TFI2_SERID</name>
<accession>G4TFI2</accession>
<dbReference type="Gene3D" id="3.80.10.10">
    <property type="entry name" value="Ribonuclease Inhibitor"/>
    <property type="match status" value="1"/>
</dbReference>
<dbReference type="EMBL" id="CAFZ01000071">
    <property type="protein sequence ID" value="CCA70063.1"/>
    <property type="molecule type" value="Genomic_DNA"/>
</dbReference>
<proteinExistence type="predicted"/>
<sequence length="787" mass="90883">MVYGVALFSPEDSAQAQETERERLVLLSQIQDAETHSSHRQRPWIASLKDRYNNIVQTQIDSLRGPLPDPINHLPIEIWVVLLKELVYRENGTSVQDLLGLTLVSARWRACIMDVKDIWADISIGPGLSDSDLEARLYLGLYLSRNHPLTLHIDHPTRDWDKILSIIRPHTQRIRSITIRRPLMKSNEELDPEDPSLYTLLDTLGHLPNLEELRLDGMYRMFPREWVVLRNMPRLKSILGESLPFHAVMDNDLRYLQELNTNSTVNRWFMVMARFPHLTHLWLDDADDVAEYGWSIDTRKEDSLRYELDQPLPPPLEKLDLLHYQKHHDHRIADLIRLCPNITRLTVSVSWKLLSQLLSVIGGLRNLMELSLYIKYITPKMNKFDLVTEDAPQNLRLFSISFSTYEVRSMPEDESPSQAEKTAKLLHIFKGSSHLEELILHACHDHTFPFSLVPTLSGLRTLHLDLTSLTAKETPRILSRSLENLLLFLPSELMPLAVSQLDCPNLVAIQFFEDLSSKIGVPSSVTFDSSAYQNLFSITWGFRELRWEVTSLQSLKLITFTAASAKISNEFLLHLILYPKHCPTLEQIEFQAYPEWDLLFLMLERRNFLQDRDVTSIRTIGLPTTIGLILREPLLELLRGRYAKRLSNFEISMAGLAEIYFDRNIPGCQLCSLSMHACKEPVYFRGMSDSTFRDPVTNPLSCEEVRAVLADPPLPTAVLEWLCHKKPKLDTWTKLAGTAYDWSRESVCDKHELNINYIFSGYVFSNPTRYRSVTRSILRYVEELEDS</sequence>
<organism evidence="1 2">
    <name type="scientific">Serendipita indica (strain DSM 11827)</name>
    <name type="common">Root endophyte fungus</name>
    <name type="synonym">Piriformospora indica</name>
    <dbReference type="NCBI Taxonomy" id="1109443"/>
    <lineage>
        <taxon>Eukaryota</taxon>
        <taxon>Fungi</taxon>
        <taxon>Dikarya</taxon>
        <taxon>Basidiomycota</taxon>
        <taxon>Agaricomycotina</taxon>
        <taxon>Agaricomycetes</taxon>
        <taxon>Sebacinales</taxon>
        <taxon>Serendipitaceae</taxon>
        <taxon>Serendipita</taxon>
    </lineage>
</organism>
<evidence type="ECO:0008006" key="3">
    <source>
        <dbReference type="Google" id="ProtNLM"/>
    </source>
</evidence>
<reference evidence="1 2" key="1">
    <citation type="journal article" date="2011" name="PLoS Pathog.">
        <title>Endophytic Life Strategies Decoded by Genome and Transcriptome Analyses of the Mutualistic Root Symbiont Piriformospora indica.</title>
        <authorList>
            <person name="Zuccaro A."/>
            <person name="Lahrmann U."/>
            <person name="Guldener U."/>
            <person name="Langen G."/>
            <person name="Pfiffi S."/>
            <person name="Biedenkopf D."/>
            <person name="Wong P."/>
            <person name="Samans B."/>
            <person name="Grimm C."/>
            <person name="Basiewicz M."/>
            <person name="Murat C."/>
            <person name="Martin F."/>
            <person name="Kogel K.H."/>
        </authorList>
    </citation>
    <scope>NUCLEOTIDE SEQUENCE [LARGE SCALE GENOMIC DNA]</scope>
    <source>
        <strain evidence="1 2">DSM 11827</strain>
    </source>
</reference>
<dbReference type="InterPro" id="IPR032675">
    <property type="entry name" value="LRR_dom_sf"/>
</dbReference>
<gene>
    <name evidence="1" type="ORF">PIIN_04003</name>
</gene>
<dbReference type="InParanoid" id="G4TFI2"/>
<dbReference type="Proteomes" id="UP000007148">
    <property type="component" value="Unassembled WGS sequence"/>
</dbReference>
<dbReference type="eggNOG" id="ENOG502RC6B">
    <property type="taxonomic scope" value="Eukaryota"/>
</dbReference>
<comment type="caution">
    <text evidence="1">The sequence shown here is derived from an EMBL/GenBank/DDBJ whole genome shotgun (WGS) entry which is preliminary data.</text>
</comment>
<dbReference type="SUPFAM" id="SSF81383">
    <property type="entry name" value="F-box domain"/>
    <property type="match status" value="1"/>
</dbReference>
<dbReference type="SUPFAM" id="SSF52047">
    <property type="entry name" value="RNI-like"/>
    <property type="match status" value="2"/>
</dbReference>